<gene>
    <name evidence="2" type="ORF">METZ01_LOCUS119688</name>
</gene>
<proteinExistence type="predicted"/>
<feature type="domain" description="FlgD/Vpr Ig-like" evidence="1">
    <location>
        <begin position="295"/>
        <end position="356"/>
    </location>
</feature>
<name>A0A381XPY0_9ZZZZ</name>
<evidence type="ECO:0000259" key="1">
    <source>
        <dbReference type="Pfam" id="PF13860"/>
    </source>
</evidence>
<dbReference type="Pfam" id="PF13860">
    <property type="entry name" value="FlgD_ig"/>
    <property type="match status" value="1"/>
</dbReference>
<dbReference type="InterPro" id="IPR026444">
    <property type="entry name" value="Secre_tail"/>
</dbReference>
<dbReference type="NCBIfam" id="TIGR04183">
    <property type="entry name" value="Por_Secre_tail"/>
    <property type="match status" value="1"/>
</dbReference>
<reference evidence="2" key="1">
    <citation type="submission" date="2018-05" db="EMBL/GenBank/DDBJ databases">
        <authorList>
            <person name="Lanie J.A."/>
            <person name="Ng W.-L."/>
            <person name="Kazmierczak K.M."/>
            <person name="Andrzejewski T.M."/>
            <person name="Davidsen T.M."/>
            <person name="Wayne K.J."/>
            <person name="Tettelin H."/>
            <person name="Glass J.I."/>
            <person name="Rusch D."/>
            <person name="Podicherti R."/>
            <person name="Tsui H.-C.T."/>
            <person name="Winkler M.E."/>
        </authorList>
    </citation>
    <scope>NUCLEOTIDE SEQUENCE</scope>
</reference>
<sequence>LDVNAVLESIGGSGILIKDQTSYAMYTDDAWYGIGGLESFDMTSMYMIQMSEDDMITYEGMPIDHSTTSIDLSAGWNWISYLPQSGNTVGDALANIGDSGDFIKNQSSFANYYEGYGWFADGGLEHMMPLDGVKVSMGEGASLTYTDPPEGYLTRTILSEPVNSPWSIDHRAFEHSMTIVGVLKINDEESMDNGDVIAAFSGKECRGISGLNYHPVADRYTAGIMVHGYEQDEEIRFVVYDASSGEIKGLENKLAFDINASIGNGLNPVVFKTVSLPVEYAVSQNYPNPFNPVTNIRFDLPVNADVSISVFNARGQLVTELTSGNYPAGYHFVKWNGTDSHGVPVSSGVYIYSVKAGDFHTFRKMLLVK</sequence>
<organism evidence="2">
    <name type="scientific">marine metagenome</name>
    <dbReference type="NCBI Taxonomy" id="408172"/>
    <lineage>
        <taxon>unclassified sequences</taxon>
        <taxon>metagenomes</taxon>
        <taxon>ecological metagenomes</taxon>
    </lineage>
</organism>
<dbReference type="AlphaFoldDB" id="A0A381XPY0"/>
<accession>A0A381XPY0</accession>
<dbReference type="Gene3D" id="2.60.40.4070">
    <property type="match status" value="1"/>
</dbReference>
<dbReference type="InterPro" id="IPR025965">
    <property type="entry name" value="FlgD/Vpr_Ig-like"/>
</dbReference>
<evidence type="ECO:0000313" key="2">
    <source>
        <dbReference type="EMBL" id="SVA66834.1"/>
    </source>
</evidence>
<feature type="non-terminal residue" evidence="2">
    <location>
        <position position="1"/>
    </location>
</feature>
<dbReference type="EMBL" id="UINC01015965">
    <property type="protein sequence ID" value="SVA66834.1"/>
    <property type="molecule type" value="Genomic_DNA"/>
</dbReference>
<protein>
    <recommendedName>
        <fullName evidence="1">FlgD/Vpr Ig-like domain-containing protein</fullName>
    </recommendedName>
</protein>